<dbReference type="InterPro" id="IPR029017">
    <property type="entry name" value="Enolase-like_N"/>
</dbReference>
<dbReference type="SUPFAM" id="SSF51604">
    <property type="entry name" value="Enolase C-terminal domain-like"/>
    <property type="match status" value="1"/>
</dbReference>
<comment type="caution">
    <text evidence="3">The sequence shown here is derived from an EMBL/GenBank/DDBJ whole genome shotgun (WGS) entry which is preliminary data.</text>
</comment>
<sequence length="381" mass="41766">MKISDVTAFAINAGHRNICLVKVDTDAGIAGWGEAGLSSREQAVAGMVRHFKEFLVGKDATRIGAIWQELYRGQYFEGGRTITAAISAIDIALWDIAGKALGVPVHRLLGGMQRDRIPCFITSTAPMDDRLIADGIALRDLGWDCIRATIAGRGDESIFDPRKALAQAATALTELRTALGSSIVLGIDFHHRLQVAEAASFCQRMPPGTLDFLEEPIRQQTPGAYQALKHMTQIPLAIGEEFASRWDFAPYIEQDITSFARIDVCNVGGLSEAMRIASLAETHYIDVMPHDPLSPLCTAATIQLCAAIPNLAWCEVDPYGLDTSAYDRLFPVRPRLEGTHFLVNQSPGLGIEVDESAVRSASFSYWEPPRRYKPDGSYTNW</sequence>
<protein>
    <submittedName>
        <fullName evidence="3">Galactonate dehydratase</fullName>
    </submittedName>
</protein>
<dbReference type="SMART" id="SM00922">
    <property type="entry name" value="MR_MLE"/>
    <property type="match status" value="1"/>
</dbReference>
<dbReference type="Gene3D" id="3.30.390.10">
    <property type="entry name" value="Enolase-like, N-terminal domain"/>
    <property type="match status" value="1"/>
</dbReference>
<dbReference type="SFLD" id="SFLDS00001">
    <property type="entry name" value="Enolase"/>
    <property type="match status" value="1"/>
</dbReference>
<dbReference type="Gene3D" id="3.20.20.120">
    <property type="entry name" value="Enolase-like C-terminal domain"/>
    <property type="match status" value="1"/>
</dbReference>
<gene>
    <name evidence="3" type="ORF">GCM10011487_12310</name>
</gene>
<dbReference type="InterPro" id="IPR036849">
    <property type="entry name" value="Enolase-like_C_sf"/>
</dbReference>
<dbReference type="Pfam" id="PF13378">
    <property type="entry name" value="MR_MLE_C"/>
    <property type="match status" value="1"/>
</dbReference>
<dbReference type="InterPro" id="IPR013342">
    <property type="entry name" value="Mandelate_racemase_C"/>
</dbReference>
<dbReference type="SUPFAM" id="SSF54826">
    <property type="entry name" value="Enolase N-terminal domain-like"/>
    <property type="match status" value="1"/>
</dbReference>
<accession>A0A829Y8C2</accession>
<dbReference type="AlphaFoldDB" id="A0A829Y8C2"/>
<dbReference type="InterPro" id="IPR018110">
    <property type="entry name" value="Mandel_Rmase/mucon_lact_enz_CS"/>
</dbReference>
<keyword evidence="1" id="KW-0456">Lyase</keyword>
<dbReference type="RefSeq" id="WP_129640735.1">
    <property type="nucleotide sequence ID" value="NZ_BLJN01000001.1"/>
</dbReference>
<dbReference type="PANTHER" id="PTHR48080:SF2">
    <property type="entry name" value="D-GALACTONATE DEHYDRATASE"/>
    <property type="match status" value="1"/>
</dbReference>
<organism evidence="3 4">
    <name type="scientific">Steroidobacter agaridevorans</name>
    <dbReference type="NCBI Taxonomy" id="2695856"/>
    <lineage>
        <taxon>Bacteria</taxon>
        <taxon>Pseudomonadati</taxon>
        <taxon>Pseudomonadota</taxon>
        <taxon>Gammaproteobacteria</taxon>
        <taxon>Steroidobacterales</taxon>
        <taxon>Steroidobacteraceae</taxon>
        <taxon>Steroidobacter</taxon>
    </lineage>
</organism>
<evidence type="ECO:0000256" key="1">
    <source>
        <dbReference type="ARBA" id="ARBA00023239"/>
    </source>
</evidence>
<dbReference type="GO" id="GO:0016829">
    <property type="term" value="F:lyase activity"/>
    <property type="evidence" value="ECO:0007669"/>
    <property type="project" value="UniProtKB-KW"/>
</dbReference>
<dbReference type="CDD" id="cd03316">
    <property type="entry name" value="MR_like"/>
    <property type="match status" value="1"/>
</dbReference>
<dbReference type="InterPro" id="IPR034593">
    <property type="entry name" value="DgoD-like"/>
</dbReference>
<keyword evidence="4" id="KW-1185">Reference proteome</keyword>
<dbReference type="PROSITE" id="PS00908">
    <property type="entry name" value="MR_MLE_1"/>
    <property type="match status" value="1"/>
</dbReference>
<reference evidence="4" key="1">
    <citation type="submission" date="2020-01" db="EMBL/GenBank/DDBJ databases">
        <title>'Steroidobacter agaridevorans' sp. nov., agar-degrading bacteria isolated from rhizosphere soils.</title>
        <authorList>
            <person name="Ikenaga M."/>
            <person name="Kataoka M."/>
            <person name="Murouchi A."/>
            <person name="Katsuragi S."/>
            <person name="Sakai M."/>
        </authorList>
    </citation>
    <scope>NUCLEOTIDE SEQUENCE [LARGE SCALE GENOMIC DNA]</scope>
    <source>
        <strain evidence="4">YU21-B</strain>
    </source>
</reference>
<evidence type="ECO:0000313" key="4">
    <source>
        <dbReference type="Proteomes" id="UP000445000"/>
    </source>
</evidence>
<proteinExistence type="predicted"/>
<dbReference type="SFLD" id="SFLDG00179">
    <property type="entry name" value="mandelate_racemase"/>
    <property type="match status" value="1"/>
</dbReference>
<evidence type="ECO:0000313" key="3">
    <source>
        <dbReference type="EMBL" id="GFE79231.1"/>
    </source>
</evidence>
<dbReference type="EMBL" id="BLJN01000001">
    <property type="protein sequence ID" value="GFE79231.1"/>
    <property type="molecule type" value="Genomic_DNA"/>
</dbReference>
<dbReference type="Proteomes" id="UP000445000">
    <property type="component" value="Unassembled WGS sequence"/>
</dbReference>
<dbReference type="InterPro" id="IPR013341">
    <property type="entry name" value="Mandelate_racemase_N_dom"/>
</dbReference>
<dbReference type="InterPro" id="IPR029065">
    <property type="entry name" value="Enolase_C-like"/>
</dbReference>
<dbReference type="GO" id="GO:0009063">
    <property type="term" value="P:amino acid catabolic process"/>
    <property type="evidence" value="ECO:0007669"/>
    <property type="project" value="InterPro"/>
</dbReference>
<dbReference type="PROSITE" id="PS00909">
    <property type="entry name" value="MR_MLE_2"/>
    <property type="match status" value="1"/>
</dbReference>
<name>A0A829Y8C2_9GAMM</name>
<dbReference type="PANTHER" id="PTHR48080">
    <property type="entry name" value="D-GALACTONATE DEHYDRATASE-RELATED"/>
    <property type="match status" value="1"/>
</dbReference>
<feature type="domain" description="Mandelate racemase/muconate lactonizing enzyme C-terminal" evidence="2">
    <location>
        <begin position="128"/>
        <end position="235"/>
    </location>
</feature>
<evidence type="ECO:0000259" key="2">
    <source>
        <dbReference type="SMART" id="SM00922"/>
    </source>
</evidence>
<dbReference type="Pfam" id="PF02746">
    <property type="entry name" value="MR_MLE_N"/>
    <property type="match status" value="1"/>
</dbReference>